<feature type="domain" description="C2H2-type" evidence="4">
    <location>
        <begin position="491"/>
        <end position="512"/>
    </location>
</feature>
<accession>D8M1G5</accession>
<protein>
    <recommendedName>
        <fullName evidence="4">C2H2-type domain-containing protein</fullName>
    </recommendedName>
</protein>
<dbReference type="Proteomes" id="UP000008312">
    <property type="component" value="Unassembled WGS sequence"/>
</dbReference>
<dbReference type="OrthoDB" id="784962at2759"/>
<dbReference type="PANTHER" id="PTHR45795:SF1">
    <property type="entry name" value="MACRO DOMAIN-CONTAINING PROTEIN"/>
    <property type="match status" value="1"/>
</dbReference>
<evidence type="ECO:0000256" key="2">
    <source>
        <dbReference type="ARBA" id="ARBA00022771"/>
    </source>
</evidence>
<dbReference type="InterPro" id="IPR019786">
    <property type="entry name" value="Zinc_finger_PHD-type_CS"/>
</dbReference>
<sequence length="673" mass="75050">MTPYVAFQPYCASYTVLYGGSVPYTANSVVLNGSYQGQLPAPGVGPPFVSSAFPVYNSIPTNYPYVFPTGQFSAPPFFGYPGYDHVEQTQQNVPYTSLSFLPPPLHSITPSMLPSASPSAPLPVPLSVPVPSHPAANPSRAPVFCPSCRTLSYQDPSLPGSFVCPTCDRRLFSEGATDKPRAAELESEAKRVQTMEQGLRPLKTNLNQMNSMNGMNSTNSMNSMNGINSMNALNSMNGMNGMNSTNSMNSMNGINSMNALNSMNGINSMSSTNALNGMNSTNSMNGMNALNSMSGMRGVNTISNMKGMNPLSGERLDLYERRDLFAPPGRLDPPLSTSSAFPRSSFSHVAHVPMVPIIPNHPNALTSPISSASILHDVKLVLNSLLARVEKIVLKEERQIQEDVQTIMSNLLTRVEQYTAGHLHCCCFQPSFVQRHFIQCNKCDVWYHTSCVGVDSRKLGLIEDFLCPWCDTDHTMKLQFEKLAEEQPAICPLCKRQFPRPCNLSRHLHSRHGMKWSLHMQLHVDLDEYLDQDLPLCANASSPARPLCEGCFFRENEDVLKRFPMDKKRLRFLLRKLRAKPIQWWVNRSILVRKDGEFVKGTICGLRPRGEVNVRIDESVSLFGPLFNGNQNARIPILGFTYELELWRAVPYDQPRDSKRDIKLFLRRSCFVC</sequence>
<evidence type="ECO:0000313" key="6">
    <source>
        <dbReference type="Proteomes" id="UP000008312"/>
    </source>
</evidence>
<dbReference type="Gene3D" id="3.30.40.10">
    <property type="entry name" value="Zinc/RING finger domain, C3HC4 (zinc finger)"/>
    <property type="match status" value="1"/>
</dbReference>
<reference evidence="5" key="1">
    <citation type="submission" date="2010-02" db="EMBL/GenBank/DDBJ databases">
        <title>Sequencing and annotation of the Blastocystis hominis genome.</title>
        <authorList>
            <person name="Wincker P."/>
        </authorList>
    </citation>
    <scope>NUCLEOTIDE SEQUENCE</scope>
    <source>
        <strain evidence="5">Singapore isolate B</strain>
    </source>
</reference>
<dbReference type="RefSeq" id="XP_012895952.1">
    <property type="nucleotide sequence ID" value="XM_013040498.1"/>
</dbReference>
<dbReference type="InParanoid" id="D8M1G5"/>
<dbReference type="SMART" id="SM00249">
    <property type="entry name" value="PHD"/>
    <property type="match status" value="1"/>
</dbReference>
<dbReference type="GO" id="GO:0008270">
    <property type="term" value="F:zinc ion binding"/>
    <property type="evidence" value="ECO:0007669"/>
    <property type="project" value="UniProtKB-KW"/>
</dbReference>
<dbReference type="InterPro" id="IPR053300">
    <property type="entry name" value="Homeobox-like_regulator"/>
</dbReference>
<dbReference type="PANTHER" id="PTHR45795">
    <property type="entry name" value="EARLY GAMETOCYTE ENRICHED PHOSPHOPROTEIN EGXP"/>
    <property type="match status" value="1"/>
</dbReference>
<gene>
    <name evidence="5" type="ORF">GSBLH_T00001999001</name>
</gene>
<dbReference type="PROSITE" id="PS01359">
    <property type="entry name" value="ZF_PHD_1"/>
    <property type="match status" value="1"/>
</dbReference>
<dbReference type="InterPro" id="IPR013083">
    <property type="entry name" value="Znf_RING/FYVE/PHD"/>
</dbReference>
<keyword evidence="1" id="KW-0479">Metal-binding</keyword>
<dbReference type="InterPro" id="IPR001965">
    <property type="entry name" value="Znf_PHD"/>
</dbReference>
<dbReference type="GeneID" id="24919212"/>
<organism evidence="5">
    <name type="scientific">Blastocystis hominis</name>
    <dbReference type="NCBI Taxonomy" id="12968"/>
    <lineage>
        <taxon>Eukaryota</taxon>
        <taxon>Sar</taxon>
        <taxon>Stramenopiles</taxon>
        <taxon>Bigyra</taxon>
        <taxon>Opalozoa</taxon>
        <taxon>Opalinata</taxon>
        <taxon>Blastocystidae</taxon>
        <taxon>Blastocystis</taxon>
    </lineage>
</organism>
<dbReference type="InterPro" id="IPR011011">
    <property type="entry name" value="Znf_FYVE_PHD"/>
</dbReference>
<keyword evidence="6" id="KW-1185">Reference proteome</keyword>
<dbReference type="PROSITE" id="PS00028">
    <property type="entry name" value="ZINC_FINGER_C2H2_1"/>
    <property type="match status" value="1"/>
</dbReference>
<keyword evidence="2" id="KW-0863">Zinc-finger</keyword>
<name>D8M1G5_BLAHO</name>
<evidence type="ECO:0000256" key="3">
    <source>
        <dbReference type="ARBA" id="ARBA00022833"/>
    </source>
</evidence>
<dbReference type="EMBL" id="FN668645">
    <property type="protein sequence ID" value="CBK21904.2"/>
    <property type="molecule type" value="Genomic_DNA"/>
</dbReference>
<proteinExistence type="predicted"/>
<evidence type="ECO:0000259" key="4">
    <source>
        <dbReference type="PROSITE" id="PS00028"/>
    </source>
</evidence>
<evidence type="ECO:0000256" key="1">
    <source>
        <dbReference type="ARBA" id="ARBA00022723"/>
    </source>
</evidence>
<dbReference type="InterPro" id="IPR013087">
    <property type="entry name" value="Znf_C2H2_type"/>
</dbReference>
<keyword evidence="3" id="KW-0862">Zinc</keyword>
<dbReference type="AlphaFoldDB" id="D8M1G5"/>
<evidence type="ECO:0000313" key="5">
    <source>
        <dbReference type="EMBL" id="CBK21904.2"/>
    </source>
</evidence>
<dbReference type="SUPFAM" id="SSF57903">
    <property type="entry name" value="FYVE/PHD zinc finger"/>
    <property type="match status" value="1"/>
</dbReference>